<gene>
    <name evidence="2" type="ORF">G2W53_002578</name>
</gene>
<evidence type="ECO:0000256" key="1">
    <source>
        <dbReference type="SAM" id="MobiDB-lite"/>
    </source>
</evidence>
<organism evidence="2 3">
    <name type="scientific">Senna tora</name>
    <dbReference type="NCBI Taxonomy" id="362788"/>
    <lineage>
        <taxon>Eukaryota</taxon>
        <taxon>Viridiplantae</taxon>
        <taxon>Streptophyta</taxon>
        <taxon>Embryophyta</taxon>
        <taxon>Tracheophyta</taxon>
        <taxon>Spermatophyta</taxon>
        <taxon>Magnoliopsida</taxon>
        <taxon>eudicotyledons</taxon>
        <taxon>Gunneridae</taxon>
        <taxon>Pentapetalae</taxon>
        <taxon>rosids</taxon>
        <taxon>fabids</taxon>
        <taxon>Fabales</taxon>
        <taxon>Fabaceae</taxon>
        <taxon>Caesalpinioideae</taxon>
        <taxon>Cassia clade</taxon>
        <taxon>Senna</taxon>
    </lineage>
</organism>
<feature type="compositionally biased region" description="Basic and acidic residues" evidence="1">
    <location>
        <begin position="23"/>
        <end position="35"/>
    </location>
</feature>
<keyword evidence="3" id="KW-1185">Reference proteome</keyword>
<protein>
    <submittedName>
        <fullName evidence="2">MACPF domain-containing protein NSL1</fullName>
    </submittedName>
</protein>
<dbReference type="AlphaFoldDB" id="A0A834X8U8"/>
<feature type="region of interest" description="Disordered" evidence="1">
    <location>
        <begin position="13"/>
        <end position="35"/>
    </location>
</feature>
<reference evidence="2" key="1">
    <citation type="submission" date="2020-09" db="EMBL/GenBank/DDBJ databases">
        <title>Genome-Enabled Discovery of Anthraquinone Biosynthesis in Senna tora.</title>
        <authorList>
            <person name="Kang S.-H."/>
            <person name="Pandey R.P."/>
            <person name="Lee C.-M."/>
            <person name="Sim J.-S."/>
            <person name="Jeong J.-T."/>
            <person name="Choi B.-S."/>
            <person name="Jung M."/>
            <person name="Ginzburg D."/>
            <person name="Zhao K."/>
            <person name="Won S.Y."/>
            <person name="Oh T.-J."/>
            <person name="Yu Y."/>
            <person name="Kim N.-H."/>
            <person name="Lee O.R."/>
            <person name="Lee T.-H."/>
            <person name="Bashyal P."/>
            <person name="Kim T.-S."/>
            <person name="Lee W.-H."/>
            <person name="Kawkins C."/>
            <person name="Kim C.-K."/>
            <person name="Kim J.S."/>
            <person name="Ahn B.O."/>
            <person name="Rhee S.Y."/>
            <person name="Sohng J.K."/>
        </authorList>
    </citation>
    <scope>NUCLEOTIDE SEQUENCE</scope>
    <source>
        <tissue evidence="2">Leaf</tissue>
    </source>
</reference>
<evidence type="ECO:0000313" key="3">
    <source>
        <dbReference type="Proteomes" id="UP000634136"/>
    </source>
</evidence>
<comment type="caution">
    <text evidence="2">The sequence shown here is derived from an EMBL/GenBank/DDBJ whole genome shotgun (WGS) entry which is preliminary data.</text>
</comment>
<sequence length="48" mass="5285">MRGNSETFAWMALDGGGNAGNKDSARKDEVGRTVRDRVKINESGFARR</sequence>
<accession>A0A834X8U8</accession>
<dbReference type="Proteomes" id="UP000634136">
    <property type="component" value="Unassembled WGS sequence"/>
</dbReference>
<dbReference type="EMBL" id="JAAIUW010000002">
    <property type="protein sequence ID" value="KAF7840280.1"/>
    <property type="molecule type" value="Genomic_DNA"/>
</dbReference>
<proteinExistence type="predicted"/>
<evidence type="ECO:0000313" key="2">
    <source>
        <dbReference type="EMBL" id="KAF7840280.1"/>
    </source>
</evidence>
<name>A0A834X8U8_9FABA</name>